<dbReference type="Pfam" id="PF13041">
    <property type="entry name" value="PPR_2"/>
    <property type="match status" value="2"/>
</dbReference>
<comment type="similarity">
    <text evidence="2">Belongs to the PPR family. PCMP-E subfamily.</text>
</comment>
<dbReference type="OrthoDB" id="185373at2759"/>
<feature type="repeat" description="PPR" evidence="3">
    <location>
        <begin position="422"/>
        <end position="456"/>
    </location>
</feature>
<dbReference type="PANTHER" id="PTHR47926">
    <property type="entry name" value="PENTATRICOPEPTIDE REPEAT-CONTAINING PROTEIN"/>
    <property type="match status" value="1"/>
</dbReference>
<dbReference type="InterPro" id="IPR011990">
    <property type="entry name" value="TPR-like_helical_dom_sf"/>
</dbReference>
<dbReference type="GO" id="GO:0003729">
    <property type="term" value="F:mRNA binding"/>
    <property type="evidence" value="ECO:0007669"/>
    <property type="project" value="UniProtKB-ARBA"/>
</dbReference>
<evidence type="ECO:0000313" key="5">
    <source>
        <dbReference type="Proteomes" id="UP000797356"/>
    </source>
</evidence>
<dbReference type="FunFam" id="1.25.40.10:FF:000090">
    <property type="entry name" value="Pentatricopeptide repeat-containing protein, chloroplastic"/>
    <property type="match status" value="1"/>
</dbReference>
<organism evidence="4 5">
    <name type="scientific">Cocos nucifera</name>
    <name type="common">Coconut palm</name>
    <dbReference type="NCBI Taxonomy" id="13894"/>
    <lineage>
        <taxon>Eukaryota</taxon>
        <taxon>Viridiplantae</taxon>
        <taxon>Streptophyta</taxon>
        <taxon>Embryophyta</taxon>
        <taxon>Tracheophyta</taxon>
        <taxon>Spermatophyta</taxon>
        <taxon>Magnoliopsida</taxon>
        <taxon>Liliopsida</taxon>
        <taxon>Arecaceae</taxon>
        <taxon>Arecoideae</taxon>
        <taxon>Cocoseae</taxon>
        <taxon>Attaleinae</taxon>
        <taxon>Cocos</taxon>
    </lineage>
</organism>
<evidence type="ECO:0000256" key="2">
    <source>
        <dbReference type="ARBA" id="ARBA00061659"/>
    </source>
</evidence>
<evidence type="ECO:0000313" key="4">
    <source>
        <dbReference type="EMBL" id="KAG1371728.1"/>
    </source>
</evidence>
<dbReference type="Gene3D" id="1.25.40.10">
    <property type="entry name" value="Tetratricopeptide repeat domain"/>
    <property type="match status" value="5"/>
</dbReference>
<evidence type="ECO:0000256" key="3">
    <source>
        <dbReference type="PROSITE-ProRule" id="PRU00708"/>
    </source>
</evidence>
<evidence type="ECO:0000256" key="1">
    <source>
        <dbReference type="ARBA" id="ARBA00022737"/>
    </source>
</evidence>
<dbReference type="Proteomes" id="UP000797356">
    <property type="component" value="Chromosome 16"/>
</dbReference>
<dbReference type="AlphaFoldDB" id="A0A8K0J3K8"/>
<dbReference type="InterPro" id="IPR046960">
    <property type="entry name" value="PPR_At4g14850-like_plant"/>
</dbReference>
<feature type="repeat" description="PPR" evidence="3">
    <location>
        <begin position="220"/>
        <end position="254"/>
    </location>
</feature>
<feature type="repeat" description="PPR" evidence="3">
    <location>
        <begin position="88"/>
        <end position="122"/>
    </location>
</feature>
<feature type="repeat" description="PPR" evidence="3">
    <location>
        <begin position="321"/>
        <end position="355"/>
    </location>
</feature>
<name>A0A8K0J3K8_COCNU</name>
<dbReference type="GO" id="GO:0009451">
    <property type="term" value="P:RNA modification"/>
    <property type="evidence" value="ECO:0007669"/>
    <property type="project" value="InterPro"/>
</dbReference>
<proteinExistence type="inferred from homology"/>
<protein>
    <submittedName>
        <fullName evidence="4">Pentatricopeptide repeat-containing protein, chloroplastic</fullName>
    </submittedName>
</protein>
<dbReference type="PROSITE" id="PS51375">
    <property type="entry name" value="PPR"/>
    <property type="match status" value="4"/>
</dbReference>
<sequence length="614" mass="67568">MLRHFASSLLLRRRRCRPAVPTASHFISPASSDTVSDSDDALDLQAPCRLRTAAYDFVRILSAAAKSSSLATGQQTHTAVIKLGLASNLFIITALLDVYCKCRRISEAQRLFEEMPERNVVTWNALIHGHSQPQIPILAIGAFVQMVSQGIFPSPYTVSSVLVACSRSGVLGYGTMLHCVCFKHGFCSNVVVGTVLVDMYSKCCDMGAARRVFDEMDERNVITWTSLVTGYVLQRRPYDAMLLVREMRHLGVRLNKVTYNSLLSSFSRPEDLVHGKQVHCLVLQEGLEADPFIAVTLVTMYSKCGSLEDFVKFYPTVSSQDQISCNSMIAGFSHLGDGKEAIEKFLKMRRECVDSDFFTFASILRAVGMLSALEEGKQIHTLIWKTGHASNVCVQNGLVSMYAKCGAISDSKKVFSSMVEPDLVSWNSLMAGCAQHGYGSKAVELFEQMRQIGVRPDHTTFLSVITACSHAGLVEKGLEFFYLMKDGDSTIVAGLEHYACVVDLLGRAGYLHEAETFVNNMPIKPGLSVYRALLGACQIHGNVEIAKRAAESLFELCPNDHSTHVLLSNVFAADGCWDNAAGVRKTMWGKGLKKKPAWTWIEDRIPLGALEGLA</sequence>
<dbReference type="Pfam" id="PF20431">
    <property type="entry name" value="E_motif"/>
    <property type="match status" value="1"/>
</dbReference>
<dbReference type="FunFam" id="1.25.40.10:FF:000073">
    <property type="entry name" value="Pentatricopeptide repeat-containing protein chloroplastic"/>
    <property type="match status" value="1"/>
</dbReference>
<dbReference type="NCBIfam" id="TIGR00756">
    <property type="entry name" value="PPR"/>
    <property type="match status" value="4"/>
</dbReference>
<accession>A0A8K0J3K8</accession>
<dbReference type="PANTHER" id="PTHR47926:SF342">
    <property type="entry name" value="TETRATRICOPEPTIDE-LIKE HELICAL DOMAIN-CONTAINING PROTEIN-RELATED"/>
    <property type="match status" value="1"/>
</dbReference>
<dbReference type="Pfam" id="PF01535">
    <property type="entry name" value="PPR"/>
    <property type="match status" value="3"/>
</dbReference>
<reference evidence="4" key="2">
    <citation type="submission" date="2019-07" db="EMBL/GenBank/DDBJ databases">
        <authorList>
            <person name="Yang Y."/>
            <person name="Bocs S."/>
            <person name="Baudouin L."/>
        </authorList>
    </citation>
    <scope>NUCLEOTIDE SEQUENCE</scope>
    <source>
        <tissue evidence="4">Spear leaf of Hainan Tall coconut</tissue>
    </source>
</reference>
<reference evidence="4" key="1">
    <citation type="journal article" date="2017" name="Gigascience">
        <title>The genome draft of coconut (Cocos nucifera).</title>
        <authorList>
            <person name="Xiao Y."/>
            <person name="Xu P."/>
            <person name="Fan H."/>
            <person name="Baudouin L."/>
            <person name="Xia W."/>
            <person name="Bocs S."/>
            <person name="Xu J."/>
            <person name="Li Q."/>
            <person name="Guo A."/>
            <person name="Zhou L."/>
            <person name="Li J."/>
            <person name="Wu Y."/>
            <person name="Ma Z."/>
            <person name="Armero A."/>
            <person name="Issali A.E."/>
            <person name="Liu N."/>
            <person name="Peng M."/>
            <person name="Yang Y."/>
        </authorList>
    </citation>
    <scope>NUCLEOTIDE SEQUENCE</scope>
    <source>
        <tissue evidence="4">Spear leaf of Hainan Tall coconut</tissue>
    </source>
</reference>
<dbReference type="InterPro" id="IPR002885">
    <property type="entry name" value="PPR_rpt"/>
</dbReference>
<dbReference type="EMBL" id="CM017887">
    <property type="protein sequence ID" value="KAG1371728.1"/>
    <property type="molecule type" value="Genomic_DNA"/>
</dbReference>
<keyword evidence="5" id="KW-1185">Reference proteome</keyword>
<dbReference type="FunFam" id="1.25.40.10:FF:000196">
    <property type="entry name" value="Pentatricopeptide repeat-containing protein At4g14850"/>
    <property type="match status" value="1"/>
</dbReference>
<gene>
    <name evidence="4" type="ORF">COCNU_16G008220</name>
</gene>
<dbReference type="InterPro" id="IPR046848">
    <property type="entry name" value="E_motif"/>
</dbReference>
<keyword evidence="1" id="KW-0677">Repeat</keyword>
<comment type="caution">
    <text evidence="4">The sequence shown here is derived from an EMBL/GenBank/DDBJ whole genome shotgun (WGS) entry which is preliminary data.</text>
</comment>